<dbReference type="AlphaFoldDB" id="A0AAX6GWK9"/>
<sequence>MASRGDDETSVTVSWPDTERWLRSASSRSWWLVTQWRTNHGGSLSGTKAPLSAGSAAQIHGLSRSWLKDYANSAVVVACTPAKSQWLEQLQKSGSGGGHDSCRTPVNSTAGPRCRSAMVAN</sequence>
<proteinExistence type="predicted"/>
<evidence type="ECO:0000256" key="1">
    <source>
        <dbReference type="SAM" id="MobiDB-lite"/>
    </source>
</evidence>
<dbReference type="Proteomes" id="UP001140949">
    <property type="component" value="Unassembled WGS sequence"/>
</dbReference>
<accession>A0AAX6GWK9</accession>
<dbReference type="EMBL" id="JANAVB010015399">
    <property type="protein sequence ID" value="KAJ6833146.1"/>
    <property type="molecule type" value="Genomic_DNA"/>
</dbReference>
<organism evidence="2 3">
    <name type="scientific">Iris pallida</name>
    <name type="common">Sweet iris</name>
    <dbReference type="NCBI Taxonomy" id="29817"/>
    <lineage>
        <taxon>Eukaryota</taxon>
        <taxon>Viridiplantae</taxon>
        <taxon>Streptophyta</taxon>
        <taxon>Embryophyta</taxon>
        <taxon>Tracheophyta</taxon>
        <taxon>Spermatophyta</taxon>
        <taxon>Magnoliopsida</taxon>
        <taxon>Liliopsida</taxon>
        <taxon>Asparagales</taxon>
        <taxon>Iridaceae</taxon>
        <taxon>Iridoideae</taxon>
        <taxon>Irideae</taxon>
        <taxon>Iris</taxon>
    </lineage>
</organism>
<protein>
    <submittedName>
        <fullName evidence="2">Uncharacterized protein</fullName>
    </submittedName>
</protein>
<evidence type="ECO:0000313" key="3">
    <source>
        <dbReference type="Proteomes" id="UP001140949"/>
    </source>
</evidence>
<keyword evidence="3" id="KW-1185">Reference proteome</keyword>
<gene>
    <name evidence="2" type="ORF">M6B38_341235</name>
</gene>
<feature type="region of interest" description="Disordered" evidence="1">
    <location>
        <begin position="90"/>
        <end position="121"/>
    </location>
</feature>
<name>A0AAX6GWK9_IRIPA</name>
<reference evidence="2" key="2">
    <citation type="submission" date="2023-04" db="EMBL/GenBank/DDBJ databases">
        <authorList>
            <person name="Bruccoleri R.E."/>
            <person name="Oakeley E.J."/>
            <person name="Faust A.-M."/>
            <person name="Dessus-Babus S."/>
            <person name="Altorfer M."/>
            <person name="Burckhardt D."/>
            <person name="Oertli M."/>
            <person name="Naumann U."/>
            <person name="Petersen F."/>
            <person name="Wong J."/>
        </authorList>
    </citation>
    <scope>NUCLEOTIDE SEQUENCE</scope>
    <source>
        <strain evidence="2">GSM-AAB239-AS_SAM_17_03QT</strain>
        <tissue evidence="2">Leaf</tissue>
    </source>
</reference>
<comment type="caution">
    <text evidence="2">The sequence shown here is derived from an EMBL/GenBank/DDBJ whole genome shotgun (WGS) entry which is preliminary data.</text>
</comment>
<evidence type="ECO:0000313" key="2">
    <source>
        <dbReference type="EMBL" id="KAJ6833146.1"/>
    </source>
</evidence>
<reference evidence="2" key="1">
    <citation type="journal article" date="2023" name="GigaByte">
        <title>Genome assembly of the bearded iris, Iris pallida Lam.</title>
        <authorList>
            <person name="Bruccoleri R.E."/>
            <person name="Oakeley E.J."/>
            <person name="Faust A.M.E."/>
            <person name="Altorfer M."/>
            <person name="Dessus-Babus S."/>
            <person name="Burckhardt D."/>
            <person name="Oertli M."/>
            <person name="Naumann U."/>
            <person name="Petersen F."/>
            <person name="Wong J."/>
        </authorList>
    </citation>
    <scope>NUCLEOTIDE SEQUENCE</scope>
    <source>
        <strain evidence="2">GSM-AAB239-AS_SAM_17_03QT</strain>
    </source>
</reference>